<evidence type="ECO:0000313" key="20">
    <source>
        <dbReference type="EMBL" id="MBC8317240.1"/>
    </source>
</evidence>
<keyword evidence="13" id="KW-0255">Endonuclease</keyword>
<dbReference type="InterPro" id="IPR012340">
    <property type="entry name" value="NA-bd_OB-fold"/>
</dbReference>
<evidence type="ECO:0000256" key="10">
    <source>
        <dbReference type="ARBA" id="ARBA00022722"/>
    </source>
</evidence>
<dbReference type="NCBIfam" id="TIGR00757">
    <property type="entry name" value="RNaseEG"/>
    <property type="match status" value="1"/>
</dbReference>
<feature type="compositionally biased region" description="Low complexity" evidence="18">
    <location>
        <begin position="90"/>
        <end position="101"/>
    </location>
</feature>
<feature type="compositionally biased region" description="Low complexity" evidence="18">
    <location>
        <begin position="139"/>
        <end position="150"/>
    </location>
</feature>
<comment type="subcellular location">
    <subcellularLocation>
        <location evidence="2">Cytoplasm</location>
    </subcellularLocation>
</comment>
<keyword evidence="15" id="KW-0460">Magnesium</keyword>
<keyword evidence="10" id="KW-0540">Nuclease</keyword>
<feature type="domain" description="S1 motif" evidence="19">
    <location>
        <begin position="291"/>
        <end position="374"/>
    </location>
</feature>
<evidence type="ECO:0000313" key="21">
    <source>
        <dbReference type="Proteomes" id="UP000614424"/>
    </source>
</evidence>
<dbReference type="GO" id="GO:0005737">
    <property type="term" value="C:cytoplasm"/>
    <property type="evidence" value="ECO:0007669"/>
    <property type="project" value="UniProtKB-SubCell"/>
</dbReference>
<dbReference type="GO" id="GO:0006364">
    <property type="term" value="P:rRNA processing"/>
    <property type="evidence" value="ECO:0007669"/>
    <property type="project" value="UniProtKB-KW"/>
</dbReference>
<keyword evidence="17" id="KW-0472">Membrane</keyword>
<keyword evidence="6" id="KW-0963">Cytoplasm</keyword>
<feature type="compositionally biased region" description="Basic residues" evidence="18">
    <location>
        <begin position="116"/>
        <end position="128"/>
    </location>
</feature>
<accession>A0A8J6TF49</accession>
<dbReference type="EMBL" id="JACNJZ010000077">
    <property type="protein sequence ID" value="MBC8317240.1"/>
    <property type="molecule type" value="Genomic_DNA"/>
</dbReference>
<reference evidence="20 21" key="1">
    <citation type="submission" date="2020-08" db="EMBL/GenBank/DDBJ databases">
        <title>Bridging the membrane lipid divide: bacteria of the FCB group superphylum have the potential to synthesize archaeal ether lipids.</title>
        <authorList>
            <person name="Villanueva L."/>
            <person name="Von Meijenfeldt F.A.B."/>
            <person name="Westbye A.B."/>
            <person name="Yadav S."/>
            <person name="Hopmans E.C."/>
            <person name="Dutilh B.E."/>
            <person name="Sinninghe Damste J.S."/>
        </authorList>
    </citation>
    <scope>NUCLEOTIDE SEQUENCE [LARGE SCALE GENOMIC DNA]</scope>
    <source>
        <strain evidence="20">NIOZ-UU47</strain>
    </source>
</reference>
<feature type="compositionally biased region" description="Basic and acidic residues" evidence="18">
    <location>
        <begin position="1"/>
        <end position="20"/>
    </location>
</feature>
<dbReference type="PROSITE" id="PS50126">
    <property type="entry name" value="S1"/>
    <property type="match status" value="1"/>
</dbReference>
<dbReference type="SUPFAM" id="SSF50249">
    <property type="entry name" value="Nucleic acid-binding proteins"/>
    <property type="match status" value="1"/>
</dbReference>
<dbReference type="Pfam" id="PF10150">
    <property type="entry name" value="RNase_E_G"/>
    <property type="match status" value="1"/>
</dbReference>
<dbReference type="GO" id="GO:0004519">
    <property type="term" value="F:endonuclease activity"/>
    <property type="evidence" value="ECO:0007669"/>
    <property type="project" value="UniProtKB-KW"/>
</dbReference>
<keyword evidence="5" id="KW-1003">Cell membrane</keyword>
<evidence type="ECO:0000256" key="2">
    <source>
        <dbReference type="ARBA" id="ARBA00004496"/>
    </source>
</evidence>
<evidence type="ECO:0000256" key="9">
    <source>
        <dbReference type="ARBA" id="ARBA00022694"/>
    </source>
</evidence>
<feature type="region of interest" description="Disordered" evidence="18">
    <location>
        <begin position="1"/>
        <end position="256"/>
    </location>
</feature>
<feature type="compositionally biased region" description="Low complexity" evidence="18">
    <location>
        <begin position="188"/>
        <end position="199"/>
    </location>
</feature>
<evidence type="ECO:0000256" key="16">
    <source>
        <dbReference type="ARBA" id="ARBA00022884"/>
    </source>
</evidence>
<comment type="similarity">
    <text evidence="3">Belongs to the RNase E/G family. RNase G subfamily.</text>
</comment>
<dbReference type="PANTHER" id="PTHR30001">
    <property type="entry name" value="RIBONUCLEASE"/>
    <property type="match status" value="1"/>
</dbReference>
<keyword evidence="12" id="KW-0699">rRNA-binding</keyword>
<dbReference type="InterPro" id="IPR048583">
    <property type="entry name" value="RNase_E_G_thioredoxin-like"/>
</dbReference>
<dbReference type="SMART" id="SM00316">
    <property type="entry name" value="S1"/>
    <property type="match status" value="1"/>
</dbReference>
<proteinExistence type="inferred from homology"/>
<keyword evidence="7" id="KW-0997">Cell inner membrane</keyword>
<evidence type="ECO:0000256" key="17">
    <source>
        <dbReference type="ARBA" id="ARBA00023136"/>
    </source>
</evidence>
<protein>
    <recommendedName>
        <fullName evidence="4">Ribonuclease G</fullName>
    </recommendedName>
</protein>
<keyword evidence="8" id="KW-0698">rRNA processing</keyword>
<feature type="compositionally biased region" description="Basic residues" evidence="18">
    <location>
        <begin position="67"/>
        <end position="84"/>
    </location>
</feature>
<dbReference type="GO" id="GO:0046872">
    <property type="term" value="F:metal ion binding"/>
    <property type="evidence" value="ECO:0007669"/>
    <property type="project" value="UniProtKB-KW"/>
</dbReference>
<evidence type="ECO:0000256" key="14">
    <source>
        <dbReference type="ARBA" id="ARBA00022801"/>
    </source>
</evidence>
<evidence type="ECO:0000256" key="5">
    <source>
        <dbReference type="ARBA" id="ARBA00022475"/>
    </source>
</evidence>
<dbReference type="Gene3D" id="3.40.1260.20">
    <property type="entry name" value="Ribonuclease E, catalytic domain"/>
    <property type="match status" value="1"/>
</dbReference>
<sequence length="751" mass="83397">MTEENKKKPTEEIEQTDKPVKPAVKKTPRPRKAAPKKTATAKPAKKTTKSEAAEKKEDAIASDKPAAPKRKPQARKPAAKKSATKKAVEAETVAAPATPKTTENKEETKSPAKPAAPKRKPRPRKPAAKKSVPEKTIEAETAVAPAAPETPENKEETKSPAKPAAQKRKPRPRKPAAKKSTPEKTVEAETTVAPAAPETPENKEEAKSPAKPAAQKRKPRPRGKSPRKPGTDQQASPEKTAPKAETAPRESGSMKLLINADEPEEARIVLLEKGRVESFHIETVSLAQAKSNIYKGRIASIEPNLQAIFVDMGTEKNGFLPFSEVHPEYYCKEVPPGTHWNRLDIQEVLKKGQEVLVQVVKEATGNKGASITTYLSMPGRYVVLMPGSDSHGISRQITEESRRSQLREVMSSVKLPEEIGYIVRTASKDITKTAMVKDIEFQLNLWAEIKSRGQSMSTPSLIYKEQNVISRFLRDHFDPEITEILVDNTETYTQVENFLALLPARQRTTRVKLHQGARPIFNLYQIENQIESMFQPEVQLPSGGSIVINPTEALVAIDVNSGRTSKDKNFEETIFLANMEAAEELARQLRLRDLGGLIVVDFIDMRDKKHIREVENKVKTAMKRDKAKKDTSRISKFGLMQISRQRLGPPIQKGSYIACQHCNGLGMTRSVETLAVSHLRKIQTGAIKRMTDKVTCLFPLAVAQYLLNQKRADILNLESKYKVTIQILADPAMSPSEAQIEFHKNGNGDER</sequence>
<evidence type="ECO:0000256" key="3">
    <source>
        <dbReference type="ARBA" id="ARBA00005663"/>
    </source>
</evidence>
<gene>
    <name evidence="20" type="ORF">H8E41_05000</name>
</gene>
<dbReference type="CDD" id="cd04453">
    <property type="entry name" value="S1_RNase_E"/>
    <property type="match status" value="1"/>
</dbReference>
<evidence type="ECO:0000256" key="12">
    <source>
        <dbReference type="ARBA" id="ARBA00022730"/>
    </source>
</evidence>
<dbReference type="GO" id="GO:0019843">
    <property type="term" value="F:rRNA binding"/>
    <property type="evidence" value="ECO:0007669"/>
    <property type="project" value="UniProtKB-KW"/>
</dbReference>
<evidence type="ECO:0000256" key="15">
    <source>
        <dbReference type="ARBA" id="ARBA00022842"/>
    </source>
</evidence>
<feature type="compositionally biased region" description="Basic residues" evidence="18">
    <location>
        <begin position="165"/>
        <end position="177"/>
    </location>
</feature>
<evidence type="ECO:0000256" key="13">
    <source>
        <dbReference type="ARBA" id="ARBA00022759"/>
    </source>
</evidence>
<dbReference type="GO" id="GO:0008033">
    <property type="term" value="P:tRNA processing"/>
    <property type="evidence" value="ECO:0007669"/>
    <property type="project" value="UniProtKB-KW"/>
</dbReference>
<dbReference type="Proteomes" id="UP000614424">
    <property type="component" value="Unassembled WGS sequence"/>
</dbReference>
<dbReference type="InterPro" id="IPR004659">
    <property type="entry name" value="RNase_E/G"/>
</dbReference>
<evidence type="ECO:0000256" key="18">
    <source>
        <dbReference type="SAM" id="MobiDB-lite"/>
    </source>
</evidence>
<evidence type="ECO:0000256" key="6">
    <source>
        <dbReference type="ARBA" id="ARBA00022490"/>
    </source>
</evidence>
<keyword evidence="14" id="KW-0378">Hydrolase</keyword>
<comment type="cofactor">
    <cofactor evidence="1">
        <name>Mg(2+)</name>
        <dbReference type="ChEBI" id="CHEBI:18420"/>
    </cofactor>
</comment>
<dbReference type="Pfam" id="PF00575">
    <property type="entry name" value="S1"/>
    <property type="match status" value="1"/>
</dbReference>
<keyword evidence="16" id="KW-0694">RNA-binding</keyword>
<evidence type="ECO:0000256" key="11">
    <source>
        <dbReference type="ARBA" id="ARBA00022723"/>
    </source>
</evidence>
<organism evidence="20 21">
    <name type="scientific">Candidatus Desulfobia pelagia</name>
    <dbReference type="NCBI Taxonomy" id="2841692"/>
    <lineage>
        <taxon>Bacteria</taxon>
        <taxon>Pseudomonadati</taxon>
        <taxon>Thermodesulfobacteriota</taxon>
        <taxon>Desulfobulbia</taxon>
        <taxon>Desulfobulbales</taxon>
        <taxon>Desulfobulbaceae</taxon>
        <taxon>Candidatus Desulfobia</taxon>
    </lineage>
</organism>
<feature type="compositionally biased region" description="Basic and acidic residues" evidence="18">
    <location>
        <begin position="48"/>
        <end position="61"/>
    </location>
</feature>
<evidence type="ECO:0000256" key="7">
    <source>
        <dbReference type="ARBA" id="ARBA00022519"/>
    </source>
</evidence>
<dbReference type="GO" id="GO:0016787">
    <property type="term" value="F:hydrolase activity"/>
    <property type="evidence" value="ECO:0007669"/>
    <property type="project" value="UniProtKB-KW"/>
</dbReference>
<keyword evidence="9" id="KW-0819">tRNA processing</keyword>
<dbReference type="AlphaFoldDB" id="A0A8J6TF49"/>
<dbReference type="Gene3D" id="2.40.50.140">
    <property type="entry name" value="Nucleic acid-binding proteins"/>
    <property type="match status" value="1"/>
</dbReference>
<evidence type="ECO:0000256" key="1">
    <source>
        <dbReference type="ARBA" id="ARBA00001946"/>
    </source>
</evidence>
<feature type="compositionally biased region" description="Basic residues" evidence="18">
    <location>
        <begin position="214"/>
        <end position="227"/>
    </location>
</feature>
<evidence type="ECO:0000256" key="4">
    <source>
        <dbReference type="ARBA" id="ARBA00017719"/>
    </source>
</evidence>
<dbReference type="Pfam" id="PF20833">
    <property type="entry name" value="RNase_E_G_Thio"/>
    <property type="match status" value="1"/>
</dbReference>
<feature type="compositionally biased region" description="Basic residues" evidence="18">
    <location>
        <begin position="23"/>
        <end position="35"/>
    </location>
</feature>
<name>A0A8J6TF49_9BACT</name>
<keyword evidence="11" id="KW-0479">Metal-binding</keyword>
<dbReference type="GO" id="GO:0004540">
    <property type="term" value="F:RNA nuclease activity"/>
    <property type="evidence" value="ECO:0007669"/>
    <property type="project" value="InterPro"/>
</dbReference>
<comment type="caution">
    <text evidence="20">The sequence shown here is derived from an EMBL/GenBank/DDBJ whole genome shotgun (WGS) entry which is preliminary data.</text>
</comment>
<evidence type="ECO:0000259" key="19">
    <source>
        <dbReference type="PROSITE" id="PS50126"/>
    </source>
</evidence>
<dbReference type="InterPro" id="IPR003029">
    <property type="entry name" value="S1_domain"/>
</dbReference>
<evidence type="ECO:0000256" key="8">
    <source>
        <dbReference type="ARBA" id="ARBA00022552"/>
    </source>
</evidence>
<dbReference type="PANTHER" id="PTHR30001:SF1">
    <property type="entry name" value="RIBONUCLEASE E_G-LIKE PROTEIN, CHLOROPLASTIC"/>
    <property type="match status" value="1"/>
</dbReference>
<dbReference type="InterPro" id="IPR019307">
    <property type="entry name" value="RNA-bd_AU-1/RNase_E/G"/>
</dbReference>